<comment type="similarity">
    <text evidence="3 11">Belongs to the binding-protein-dependent transport system permease family. CysTW subfamily.</text>
</comment>
<dbReference type="AlphaFoldDB" id="A0A2U2MVW0"/>
<comment type="subcellular location">
    <subcellularLocation>
        <location evidence="11">Cell inner membrane</location>
        <topology evidence="11">Multi-pass membrane protein</topology>
    </subcellularLocation>
    <subcellularLocation>
        <location evidence="2 10">Cell membrane</location>
        <topology evidence="2 10">Multi-pass membrane protein</topology>
    </subcellularLocation>
</comment>
<feature type="transmembrane region" description="Helical" evidence="10">
    <location>
        <begin position="20"/>
        <end position="43"/>
    </location>
</feature>
<keyword evidence="8 10" id="KW-1133">Transmembrane helix</keyword>
<sequence>MVLGAPLAWWLARTRSRWRVPVNAVVTLPLVLPPTVLGFYLLILLGPNGAIGAPWVALTGETLTFSFTGLVVTSVLYSLPFVVQPLRDAFQAVGDGPLEAAAVLGARPLDAFFTVACPLAGRGFLSAAVLGFAHTLGEFGAVLMVGGSIPGETRVVAIAIYEHVETLDYASAHALSAGLLGFSFVTLLVLYGLNHGRRGAFPA</sequence>
<accession>A0A2U2MVW0</accession>
<dbReference type="PANTHER" id="PTHR30183:SF8">
    <property type="entry name" value="MOLYBDENUM TRANSPORT SYSTEM PERMEASE"/>
    <property type="match status" value="1"/>
</dbReference>
<dbReference type="SUPFAM" id="SSF161098">
    <property type="entry name" value="MetI-like"/>
    <property type="match status" value="1"/>
</dbReference>
<feature type="transmembrane region" description="Helical" evidence="10">
    <location>
        <begin position="124"/>
        <end position="149"/>
    </location>
</feature>
<evidence type="ECO:0000256" key="2">
    <source>
        <dbReference type="ARBA" id="ARBA00004651"/>
    </source>
</evidence>
<feature type="transmembrane region" description="Helical" evidence="10">
    <location>
        <begin position="63"/>
        <end position="83"/>
    </location>
</feature>
<evidence type="ECO:0000256" key="3">
    <source>
        <dbReference type="ARBA" id="ARBA00007069"/>
    </source>
</evidence>
<evidence type="ECO:0000256" key="11">
    <source>
        <dbReference type="RuleBase" id="RU365097"/>
    </source>
</evidence>
<organism evidence="13 14">
    <name type="scientific">Sediminicurvatus halobius</name>
    <dbReference type="NCBI Taxonomy" id="2182432"/>
    <lineage>
        <taxon>Bacteria</taxon>
        <taxon>Pseudomonadati</taxon>
        <taxon>Pseudomonadota</taxon>
        <taxon>Gammaproteobacteria</taxon>
        <taxon>Chromatiales</taxon>
        <taxon>Ectothiorhodospiraceae</taxon>
        <taxon>Sediminicurvatus</taxon>
    </lineage>
</organism>
<keyword evidence="7 10" id="KW-0812">Transmembrane</keyword>
<feature type="transmembrane region" description="Helical" evidence="10">
    <location>
        <begin position="169"/>
        <end position="193"/>
    </location>
</feature>
<evidence type="ECO:0000256" key="5">
    <source>
        <dbReference type="ARBA" id="ARBA00022475"/>
    </source>
</evidence>
<protein>
    <recommendedName>
        <fullName evidence="11">Molybdenum transport system permease</fullName>
    </recommendedName>
</protein>
<dbReference type="InterPro" id="IPR035906">
    <property type="entry name" value="MetI-like_sf"/>
</dbReference>
<keyword evidence="4 10" id="KW-0813">Transport</keyword>
<evidence type="ECO:0000256" key="6">
    <source>
        <dbReference type="ARBA" id="ARBA00022505"/>
    </source>
</evidence>
<keyword evidence="9 10" id="KW-0472">Membrane</keyword>
<dbReference type="NCBIfam" id="TIGR02141">
    <property type="entry name" value="modB_ABC"/>
    <property type="match status" value="1"/>
</dbReference>
<dbReference type="Proteomes" id="UP000245474">
    <property type="component" value="Unassembled WGS sequence"/>
</dbReference>
<evidence type="ECO:0000256" key="9">
    <source>
        <dbReference type="ARBA" id="ARBA00023136"/>
    </source>
</evidence>
<name>A0A2U2MVW0_9GAMM</name>
<dbReference type="Gene3D" id="1.10.3720.10">
    <property type="entry name" value="MetI-like"/>
    <property type="match status" value="1"/>
</dbReference>
<keyword evidence="5" id="KW-1003">Cell membrane</keyword>
<comment type="caution">
    <text evidence="13">The sequence shown here is derived from an EMBL/GenBank/DDBJ whole genome shotgun (WGS) entry which is preliminary data.</text>
</comment>
<dbReference type="PANTHER" id="PTHR30183">
    <property type="entry name" value="MOLYBDENUM TRANSPORT SYSTEM PERMEASE PROTEIN MODB"/>
    <property type="match status" value="1"/>
</dbReference>
<proteinExistence type="inferred from homology"/>
<evidence type="ECO:0000256" key="1">
    <source>
        <dbReference type="ARBA" id="ARBA00002949"/>
    </source>
</evidence>
<dbReference type="CDD" id="cd06261">
    <property type="entry name" value="TM_PBP2"/>
    <property type="match status" value="1"/>
</dbReference>
<evidence type="ECO:0000256" key="10">
    <source>
        <dbReference type="RuleBase" id="RU363032"/>
    </source>
</evidence>
<dbReference type="GO" id="GO:0015098">
    <property type="term" value="F:molybdate ion transmembrane transporter activity"/>
    <property type="evidence" value="ECO:0007669"/>
    <property type="project" value="UniProtKB-UniRule"/>
</dbReference>
<evidence type="ECO:0000256" key="7">
    <source>
        <dbReference type="ARBA" id="ARBA00022692"/>
    </source>
</evidence>
<evidence type="ECO:0000256" key="8">
    <source>
        <dbReference type="ARBA" id="ARBA00022989"/>
    </source>
</evidence>
<dbReference type="GO" id="GO:0005886">
    <property type="term" value="C:plasma membrane"/>
    <property type="evidence" value="ECO:0007669"/>
    <property type="project" value="UniProtKB-SubCell"/>
</dbReference>
<keyword evidence="11" id="KW-0997">Cell inner membrane</keyword>
<dbReference type="Pfam" id="PF00528">
    <property type="entry name" value="BPD_transp_1"/>
    <property type="match status" value="1"/>
</dbReference>
<keyword evidence="6 11" id="KW-0500">Molybdenum</keyword>
<evidence type="ECO:0000313" key="14">
    <source>
        <dbReference type="Proteomes" id="UP000245474"/>
    </source>
</evidence>
<reference evidence="13 14" key="1">
    <citation type="submission" date="2018-05" db="EMBL/GenBank/DDBJ databases">
        <title>Spiribacter halobius sp. nov., a moderately halophilic bacterium isolated from marine solar saltern.</title>
        <authorList>
            <person name="Zheng W.-S."/>
            <person name="Lu D.-C."/>
            <person name="Du Z.-J."/>
        </authorList>
    </citation>
    <scope>NUCLEOTIDE SEQUENCE [LARGE SCALE GENOMIC DNA]</scope>
    <source>
        <strain evidence="13 14">E85</strain>
    </source>
</reference>
<comment type="caution">
    <text evidence="11">Lacks conserved residue(s) required for the propagation of feature annotation.</text>
</comment>
<comment type="function">
    <text evidence="1 11">Part of the binding-protein-dependent transport system for molybdenum; probably responsible for the translocation of the substrate across the membrane.</text>
</comment>
<dbReference type="EMBL" id="QFFI01000057">
    <property type="protein sequence ID" value="PWG60997.1"/>
    <property type="molecule type" value="Genomic_DNA"/>
</dbReference>
<feature type="domain" description="ABC transmembrane type-1" evidence="12">
    <location>
        <begin position="1"/>
        <end position="190"/>
    </location>
</feature>
<dbReference type="RefSeq" id="WP_109680356.1">
    <property type="nucleotide sequence ID" value="NZ_CP086615.1"/>
</dbReference>
<gene>
    <name evidence="13" type="primary">modB</name>
    <name evidence="13" type="ORF">DEM34_18740</name>
</gene>
<evidence type="ECO:0000259" key="12">
    <source>
        <dbReference type="PROSITE" id="PS50928"/>
    </source>
</evidence>
<dbReference type="PROSITE" id="PS50928">
    <property type="entry name" value="ABC_TM1"/>
    <property type="match status" value="1"/>
</dbReference>
<dbReference type="InterPro" id="IPR011867">
    <property type="entry name" value="ModB_ABC"/>
</dbReference>
<keyword evidence="14" id="KW-1185">Reference proteome</keyword>
<evidence type="ECO:0000256" key="4">
    <source>
        <dbReference type="ARBA" id="ARBA00022448"/>
    </source>
</evidence>
<dbReference type="InterPro" id="IPR000515">
    <property type="entry name" value="MetI-like"/>
</dbReference>
<dbReference type="OrthoDB" id="9795403at2"/>
<evidence type="ECO:0000313" key="13">
    <source>
        <dbReference type="EMBL" id="PWG60997.1"/>
    </source>
</evidence>